<evidence type="ECO:0000256" key="4">
    <source>
        <dbReference type="ARBA" id="ARBA00023163"/>
    </source>
</evidence>
<dbReference type="InterPro" id="IPR007630">
    <property type="entry name" value="RNA_pol_sigma70_r4"/>
</dbReference>
<evidence type="ECO:0000259" key="6">
    <source>
        <dbReference type="PROSITE" id="PS00715"/>
    </source>
</evidence>
<evidence type="ECO:0000313" key="8">
    <source>
        <dbReference type="EMBL" id="MSS36505.1"/>
    </source>
</evidence>
<dbReference type="GO" id="GO:0003677">
    <property type="term" value="F:DNA binding"/>
    <property type="evidence" value="ECO:0007669"/>
    <property type="project" value="UniProtKB-KW"/>
</dbReference>
<comment type="function">
    <text evidence="5">Sigma factors are initiation factors that promote the attachment of RNA polymerase to specific initiation sites and are then released.</text>
</comment>
<dbReference type="Proteomes" id="UP000429958">
    <property type="component" value="Unassembled WGS sequence"/>
</dbReference>
<gene>
    <name evidence="8" type="ORF">FYJ39_07965</name>
</gene>
<dbReference type="InterPro" id="IPR036388">
    <property type="entry name" value="WH-like_DNA-bd_sf"/>
</dbReference>
<dbReference type="PROSITE" id="PS00715">
    <property type="entry name" value="SIGMA70_1"/>
    <property type="match status" value="1"/>
</dbReference>
<feature type="domain" description="RNA polymerase sigma-70" evidence="7">
    <location>
        <begin position="281"/>
        <end position="307"/>
    </location>
</feature>
<comment type="similarity">
    <text evidence="5">Belongs to the sigma-70 factor family.</text>
</comment>
<dbReference type="Pfam" id="PF04545">
    <property type="entry name" value="Sigma70_r4"/>
    <property type="match status" value="1"/>
</dbReference>
<dbReference type="InterPro" id="IPR013325">
    <property type="entry name" value="RNA_pol_sigma_r2"/>
</dbReference>
<dbReference type="Gene3D" id="1.10.10.10">
    <property type="entry name" value="Winged helix-like DNA-binding domain superfamily/Winged helix DNA-binding domain"/>
    <property type="match status" value="2"/>
</dbReference>
<dbReference type="PANTHER" id="PTHR30603:SF47">
    <property type="entry name" value="RNA POLYMERASE SIGMA FACTOR SIGD, CHLOROPLASTIC"/>
    <property type="match status" value="1"/>
</dbReference>
<dbReference type="InterPro" id="IPR000943">
    <property type="entry name" value="RNA_pol_sigma70"/>
</dbReference>
<dbReference type="InterPro" id="IPR014284">
    <property type="entry name" value="RNA_pol_sigma-70_dom"/>
</dbReference>
<dbReference type="InterPro" id="IPR007624">
    <property type="entry name" value="RNA_pol_sigma70_r3"/>
</dbReference>
<proteinExistence type="inferred from homology"/>
<dbReference type="Pfam" id="PF04542">
    <property type="entry name" value="Sigma70_r2"/>
    <property type="match status" value="1"/>
</dbReference>
<sequence length="321" mass="36998">MDKKKKRDDFLREPELNDEVMDSFFDQDIEDNTEETDDQETVMEGVVPTDFYQGYITHIPLLSKEKELEYGMAAKYGSEEEAKEAKNKLIEHNMRYVLSIANRFQGKGLLYDDIVQEGFIGLMKAADKYDPDLGWRFTTYATWWIKQSIQRAIMDQGRTIRIPVHLLEDMQSVKKAERAAAQMPDTDEMEVIMKETGFTMAKILHLRALTQSMVSLDTPIGEDQDTVLGDVIAADSETPEDRAMQNALAEDLRDTMADCLNQRESEVISHRFGLGGDRPKTLEEVGAIYGVTRERIRQIEVKALRKLRNPKRSRKLREYTQ</sequence>
<evidence type="ECO:0000256" key="2">
    <source>
        <dbReference type="ARBA" id="ARBA00023082"/>
    </source>
</evidence>
<dbReference type="InterPro" id="IPR013324">
    <property type="entry name" value="RNA_pol_sigma_r3/r4-like"/>
</dbReference>
<dbReference type="InterPro" id="IPR050239">
    <property type="entry name" value="Sigma-70_RNA_pol_init_factors"/>
</dbReference>
<keyword evidence="3 5" id="KW-0238">DNA-binding</keyword>
<keyword evidence="2 5" id="KW-0731">Sigma factor</keyword>
<dbReference type="SUPFAM" id="SSF88659">
    <property type="entry name" value="Sigma3 and sigma4 domains of RNA polymerase sigma factors"/>
    <property type="match status" value="2"/>
</dbReference>
<dbReference type="Pfam" id="PF04539">
    <property type="entry name" value="Sigma70_r3"/>
    <property type="match status" value="1"/>
</dbReference>
<dbReference type="CDD" id="cd06171">
    <property type="entry name" value="Sigma70_r4"/>
    <property type="match status" value="1"/>
</dbReference>
<dbReference type="PROSITE" id="PS00716">
    <property type="entry name" value="SIGMA70_2"/>
    <property type="match status" value="1"/>
</dbReference>
<feature type="domain" description="RNA polymerase sigma-70" evidence="6">
    <location>
        <begin position="113"/>
        <end position="126"/>
    </location>
</feature>
<dbReference type="NCBIfam" id="TIGR02937">
    <property type="entry name" value="sigma70-ECF"/>
    <property type="match status" value="1"/>
</dbReference>
<name>A0A7X2TCF7_9CLOT</name>
<protein>
    <recommendedName>
        <fullName evidence="5">RNA polymerase sigma factor</fullName>
    </recommendedName>
</protein>
<keyword evidence="1 5" id="KW-0805">Transcription regulation</keyword>
<evidence type="ECO:0000256" key="5">
    <source>
        <dbReference type="RuleBase" id="RU362124"/>
    </source>
</evidence>
<evidence type="ECO:0000259" key="7">
    <source>
        <dbReference type="PROSITE" id="PS00716"/>
    </source>
</evidence>
<dbReference type="PRINTS" id="PR00046">
    <property type="entry name" value="SIGMA70FCT"/>
</dbReference>
<comment type="caution">
    <text evidence="8">The sequence shown here is derived from an EMBL/GenBank/DDBJ whole genome shotgun (WGS) entry which is preliminary data.</text>
</comment>
<accession>A0A7X2TCF7</accession>
<dbReference type="PANTHER" id="PTHR30603">
    <property type="entry name" value="RNA POLYMERASE SIGMA FACTOR RPO"/>
    <property type="match status" value="1"/>
</dbReference>
<dbReference type="Gene3D" id="1.10.601.10">
    <property type="entry name" value="RNA Polymerase Primary Sigma Factor"/>
    <property type="match status" value="1"/>
</dbReference>
<organism evidence="8 9">
    <name type="scientific">Clostridium porci</name>
    <dbReference type="NCBI Taxonomy" id="2605778"/>
    <lineage>
        <taxon>Bacteria</taxon>
        <taxon>Bacillati</taxon>
        <taxon>Bacillota</taxon>
        <taxon>Clostridia</taxon>
        <taxon>Eubacteriales</taxon>
        <taxon>Clostridiaceae</taxon>
        <taxon>Clostridium</taxon>
    </lineage>
</organism>
<dbReference type="EMBL" id="VUMD01000006">
    <property type="protein sequence ID" value="MSS36505.1"/>
    <property type="molecule type" value="Genomic_DNA"/>
</dbReference>
<evidence type="ECO:0000256" key="3">
    <source>
        <dbReference type="ARBA" id="ARBA00023125"/>
    </source>
</evidence>
<keyword evidence="4 5" id="KW-0804">Transcription</keyword>
<evidence type="ECO:0000256" key="1">
    <source>
        <dbReference type="ARBA" id="ARBA00023015"/>
    </source>
</evidence>
<evidence type="ECO:0000313" key="9">
    <source>
        <dbReference type="Proteomes" id="UP000429958"/>
    </source>
</evidence>
<dbReference type="AlphaFoldDB" id="A0A7X2TCF7"/>
<dbReference type="RefSeq" id="WP_154471949.1">
    <property type="nucleotide sequence ID" value="NZ_VUMD01000006.1"/>
</dbReference>
<reference evidence="8 9" key="1">
    <citation type="submission" date="2019-08" db="EMBL/GenBank/DDBJ databases">
        <title>In-depth cultivation of the pig gut microbiome towards novel bacterial diversity and tailored functional studies.</title>
        <authorList>
            <person name="Wylensek D."/>
            <person name="Hitch T.C.A."/>
            <person name="Clavel T."/>
        </authorList>
    </citation>
    <scope>NUCLEOTIDE SEQUENCE [LARGE SCALE GENOMIC DNA]</scope>
    <source>
        <strain evidence="8 9">WCA-389-WT-23D1</strain>
    </source>
</reference>
<dbReference type="GO" id="GO:0016987">
    <property type="term" value="F:sigma factor activity"/>
    <property type="evidence" value="ECO:0007669"/>
    <property type="project" value="UniProtKB-KW"/>
</dbReference>
<dbReference type="SUPFAM" id="SSF88946">
    <property type="entry name" value="Sigma2 domain of RNA polymerase sigma factors"/>
    <property type="match status" value="1"/>
</dbReference>
<dbReference type="GO" id="GO:0006352">
    <property type="term" value="P:DNA-templated transcription initiation"/>
    <property type="evidence" value="ECO:0007669"/>
    <property type="project" value="InterPro"/>
</dbReference>
<dbReference type="InterPro" id="IPR007627">
    <property type="entry name" value="RNA_pol_sigma70_r2"/>
</dbReference>
<keyword evidence="9" id="KW-1185">Reference proteome</keyword>